<evidence type="ECO:0000256" key="4">
    <source>
        <dbReference type="ARBA" id="ARBA00022741"/>
    </source>
</evidence>
<evidence type="ECO:0000256" key="6">
    <source>
        <dbReference type="ARBA" id="ARBA00022842"/>
    </source>
</evidence>
<dbReference type="SUPFAM" id="SSF54211">
    <property type="entry name" value="Ribosomal protein S5 domain 2-like"/>
    <property type="match status" value="1"/>
</dbReference>
<feature type="site" description="Interaction with DNA" evidence="11">
    <location>
        <position position="468"/>
    </location>
</feature>
<evidence type="ECO:0000256" key="11">
    <source>
        <dbReference type="HAMAP-Rule" id="MF_01898"/>
    </source>
</evidence>
<dbReference type="Gene3D" id="3.40.50.670">
    <property type="match status" value="1"/>
</dbReference>
<comment type="function">
    <text evidence="11">A type II topoisomerase that negatively supercoils closed circular double-stranded (ds) DNA in an ATP-dependent manner to modulate DNA topology and maintain chromosomes in an underwound state. Negative supercoiling favors strand separation, and DNA replication, transcription, recombination and repair, all of which involve strand separation. Also able to catalyze the interconversion of other topological isomers of dsDNA rings, including catenanes and knotted rings. Type II topoisomerases break and join 2 DNA strands simultaneously in an ATP-dependent manner.</text>
</comment>
<comment type="miscellaneous">
    <text evidence="11">Few gyrases are as efficient as E.coli at forming negative supercoils. Not all organisms have 2 type II topoisomerases; in organisms with a single type II topoisomerase this enzyme also has to decatenate newly replicated chromosomes.</text>
</comment>
<feature type="site" description="Interaction with DNA" evidence="11">
    <location>
        <position position="471"/>
    </location>
</feature>
<feature type="binding site" evidence="11">
    <location>
        <position position="516"/>
    </location>
    <ligand>
        <name>Mg(2+)</name>
        <dbReference type="ChEBI" id="CHEBI:18420"/>
        <label>1</label>
        <note>catalytic</note>
    </ligand>
</feature>
<keyword evidence="11" id="KW-0963">Cytoplasm</keyword>
<gene>
    <name evidence="11 13" type="primary">gyrB</name>
    <name evidence="13" type="ORF">PF586_05300</name>
</gene>
<dbReference type="PRINTS" id="PR00418">
    <property type="entry name" value="TPI2FAMILY"/>
</dbReference>
<dbReference type="InterPro" id="IPR006171">
    <property type="entry name" value="TOPRIM_dom"/>
</dbReference>
<name>A0AAW5YW02_9LACO</name>
<dbReference type="InterPro" id="IPR034160">
    <property type="entry name" value="TOPRIM_GyrB"/>
</dbReference>
<dbReference type="Pfam" id="PF00986">
    <property type="entry name" value="DNA_gyraseB_C"/>
    <property type="match status" value="1"/>
</dbReference>
<feature type="domain" description="Toprim" evidence="12">
    <location>
        <begin position="437"/>
        <end position="551"/>
    </location>
</feature>
<comment type="subunit">
    <text evidence="11">Heterotetramer, composed of two GyrA and two GyrB chains. In the heterotetramer, GyrA contains the active site tyrosine that forms a transient covalent intermediate with DNA, while GyrB binds cofactors and catalyzes ATP hydrolysis.</text>
</comment>
<keyword evidence="7 11" id="KW-0799">Topoisomerase</keyword>
<dbReference type="GO" id="GO:0003677">
    <property type="term" value="F:DNA binding"/>
    <property type="evidence" value="ECO:0007669"/>
    <property type="project" value="UniProtKB-KW"/>
</dbReference>
<evidence type="ECO:0000256" key="2">
    <source>
        <dbReference type="ARBA" id="ARBA00010708"/>
    </source>
</evidence>
<dbReference type="PANTHER" id="PTHR45866">
    <property type="entry name" value="DNA GYRASE/TOPOISOMERASE SUBUNIT B"/>
    <property type="match status" value="1"/>
</dbReference>
<dbReference type="FunFam" id="3.30.230.10:FF:000005">
    <property type="entry name" value="DNA gyrase subunit B"/>
    <property type="match status" value="1"/>
</dbReference>
<dbReference type="GO" id="GO:0006265">
    <property type="term" value="P:DNA topological change"/>
    <property type="evidence" value="ECO:0007669"/>
    <property type="project" value="UniProtKB-UniRule"/>
</dbReference>
<dbReference type="HAMAP" id="MF_01898">
    <property type="entry name" value="GyrB"/>
    <property type="match status" value="1"/>
</dbReference>
<protein>
    <recommendedName>
        <fullName evidence="11">DNA gyrase subunit B</fullName>
        <ecNumber evidence="11">5.6.2.2</ecNumber>
    </recommendedName>
</protein>
<comment type="cofactor">
    <cofactor evidence="11">
        <name>Mg(2+)</name>
        <dbReference type="ChEBI" id="CHEBI:18420"/>
    </cofactor>
    <cofactor evidence="11">
        <name>Mn(2+)</name>
        <dbReference type="ChEBI" id="CHEBI:29035"/>
    </cofactor>
    <cofactor evidence="11">
        <name>Ca(2+)</name>
        <dbReference type="ChEBI" id="CHEBI:29108"/>
    </cofactor>
    <text evidence="11">Binds two Mg(2+) per subunit. The magnesium ions form salt bridges with both the protein and the DNA. Can also accept other divalent metal cations, such as Mn(2+) or Ca(2+).</text>
</comment>
<evidence type="ECO:0000256" key="10">
    <source>
        <dbReference type="ARBA" id="ARBA00063644"/>
    </source>
</evidence>
<sequence length="653" mass="72998">MADEDNKLKRAKQFEQEADKYNASQIQVLGGLEAVRKRPGMYIGSTSSQGLHHLVWEIIDNGIDEALAGFATKIEVTVNEDNSVTVQDDGRGIPVDIEKKTGRPAVETVYTVLHAGGKFGGGGYKVSGGLHGVGASVVNALSTKLNVTVMRDGKKYHIAFDHGRVVEELKEVGTVPLTEHGTIVHFWPDPNIFTETTVFDDKILKNRIRELAFLNKGLKLTFTDKRKDTAETDVYHFEGGIKEYVSFLNRGQEVLFDEPIYVEGKYEGIDVEVSLQYTTGYKTTLMTFANNIHTYEGGMHEAGFKTALTRVVNDYAHKAKILKENDDNLSGEDIREGMTAVISVKHPNPQFEGQTKTKLGNSDARTAVDRAFSETFSTFLMENPQVARKIVEKGQLAERARVAAKRAREVTRKKSGLEIANLPGKLADNTSNDPNISELFIVEGDSAGGSAKQGRSRLTQAILPIRGKILNVEKASMDRILANQEIRTLFTALGTGFGADFDVSKARYHKLIIMTDADVDGAHIRTLLLTLFYRYMRPMIDKGYVYIARPPLYQVRQGKLIKYLDTDEELHDYLGSLQPSPKPIVQRYKGLGEMDAEQLWETTMDPENRRLDRVDPKYAKDADEVFEMLMGNEVGPRRKFIEDNAQYVENLDA</sequence>
<dbReference type="RefSeq" id="WP_236158521.1">
    <property type="nucleotide sequence ID" value="NZ_BNHZ01000023.1"/>
</dbReference>
<dbReference type="FunFam" id="3.40.50.670:FF:000002">
    <property type="entry name" value="DNA gyrase subunit B"/>
    <property type="match status" value="1"/>
</dbReference>
<dbReference type="EC" id="5.6.2.2" evidence="11"/>
<dbReference type="InterPro" id="IPR001241">
    <property type="entry name" value="Topo_IIA"/>
</dbReference>
<dbReference type="SUPFAM" id="SSF56719">
    <property type="entry name" value="Type II DNA topoisomerase"/>
    <property type="match status" value="1"/>
</dbReference>
<dbReference type="NCBIfam" id="NF004189">
    <property type="entry name" value="PRK05644.1"/>
    <property type="match status" value="1"/>
</dbReference>
<feature type="binding site" evidence="11">
    <location>
        <position position="443"/>
    </location>
    <ligand>
        <name>Mg(2+)</name>
        <dbReference type="ChEBI" id="CHEBI:18420"/>
        <label>1</label>
        <note>catalytic</note>
    </ligand>
</feature>
<evidence type="ECO:0000256" key="7">
    <source>
        <dbReference type="ARBA" id="ARBA00023029"/>
    </source>
</evidence>
<dbReference type="InterPro" id="IPR036890">
    <property type="entry name" value="HATPase_C_sf"/>
</dbReference>
<evidence type="ECO:0000256" key="1">
    <source>
        <dbReference type="ARBA" id="ARBA00000185"/>
    </source>
</evidence>
<proteinExistence type="inferred from homology"/>
<dbReference type="GO" id="GO:0006261">
    <property type="term" value="P:DNA-templated DNA replication"/>
    <property type="evidence" value="ECO:0007669"/>
    <property type="project" value="UniProtKB-UniRule"/>
</dbReference>
<dbReference type="Pfam" id="PF02518">
    <property type="entry name" value="HATPase_c"/>
    <property type="match status" value="1"/>
</dbReference>
<comment type="similarity">
    <text evidence="2 11">Belongs to the type II topoisomerase GyrB family.</text>
</comment>
<dbReference type="InterPro" id="IPR011557">
    <property type="entry name" value="GyrB"/>
</dbReference>
<dbReference type="SUPFAM" id="SSF55874">
    <property type="entry name" value="ATPase domain of HSP90 chaperone/DNA topoisomerase II/histidine kinase"/>
    <property type="match status" value="1"/>
</dbReference>
<comment type="subcellular location">
    <subcellularLocation>
        <location evidence="11">Cytoplasm</location>
    </subcellularLocation>
</comment>
<comment type="catalytic activity">
    <reaction evidence="1 11">
        <text>ATP-dependent breakage, passage and rejoining of double-stranded DNA.</text>
        <dbReference type="EC" id="5.6.2.2"/>
    </reaction>
</comment>
<accession>A0AAW5YW02</accession>
<keyword evidence="9 11" id="KW-0413">Isomerase</keyword>
<dbReference type="Gene3D" id="3.30.230.10">
    <property type="match status" value="1"/>
</dbReference>
<dbReference type="NCBIfam" id="TIGR01059">
    <property type="entry name" value="gyrB"/>
    <property type="match status" value="1"/>
</dbReference>
<dbReference type="InterPro" id="IPR020568">
    <property type="entry name" value="Ribosomal_Su5_D2-typ_SF"/>
</dbReference>
<organism evidence="13 14">
    <name type="scientific">Lactobacillus delbrueckii</name>
    <dbReference type="NCBI Taxonomy" id="1584"/>
    <lineage>
        <taxon>Bacteria</taxon>
        <taxon>Bacillati</taxon>
        <taxon>Bacillota</taxon>
        <taxon>Bacilli</taxon>
        <taxon>Lactobacillales</taxon>
        <taxon>Lactobacillaceae</taxon>
        <taxon>Lactobacillus</taxon>
    </lineage>
</organism>
<dbReference type="CDD" id="cd16928">
    <property type="entry name" value="HATPase_GyrB-like"/>
    <property type="match status" value="1"/>
</dbReference>
<keyword evidence="4 11" id="KW-0547">Nucleotide-binding</keyword>
<evidence type="ECO:0000313" key="13">
    <source>
        <dbReference type="EMBL" id="MDA3767879.1"/>
    </source>
</evidence>
<dbReference type="PANTHER" id="PTHR45866:SF1">
    <property type="entry name" value="DNA GYRASE SUBUNIT B, MITOCHONDRIAL"/>
    <property type="match status" value="1"/>
</dbReference>
<reference evidence="13" key="1">
    <citation type="submission" date="2023-01" db="EMBL/GenBank/DDBJ databases">
        <title>Sequencing of the bacterial strains from artisanal fermented milk Matsoni.</title>
        <authorList>
            <person name="Rozman V."/>
            <person name="Accetto T."/>
            <person name="Bogovic Matijasic B."/>
        </authorList>
    </citation>
    <scope>NUCLEOTIDE SEQUENCE</scope>
    <source>
        <strain evidence="13">Lbl333</strain>
    </source>
</reference>
<evidence type="ECO:0000256" key="8">
    <source>
        <dbReference type="ARBA" id="ARBA00023125"/>
    </source>
</evidence>
<comment type="subunit">
    <text evidence="10">Heterotetramer composed of ParC and ParE.</text>
</comment>
<keyword evidence="5 11" id="KW-0067">ATP-binding</keyword>
<dbReference type="CDD" id="cd00822">
    <property type="entry name" value="TopoII_Trans_DNA_gyrase"/>
    <property type="match status" value="1"/>
</dbReference>
<evidence type="ECO:0000313" key="14">
    <source>
        <dbReference type="Proteomes" id="UP001210502"/>
    </source>
</evidence>
<evidence type="ECO:0000256" key="5">
    <source>
        <dbReference type="ARBA" id="ARBA00022840"/>
    </source>
</evidence>
<dbReference type="NCBIfam" id="NF011501">
    <property type="entry name" value="PRK14939.1"/>
    <property type="match status" value="1"/>
</dbReference>
<dbReference type="GO" id="GO:0034335">
    <property type="term" value="F:DNA negative supercoiling activity"/>
    <property type="evidence" value="ECO:0007669"/>
    <property type="project" value="UniProtKB-ARBA"/>
</dbReference>
<dbReference type="PROSITE" id="PS00177">
    <property type="entry name" value="TOPOISOMERASE_II"/>
    <property type="match status" value="1"/>
</dbReference>
<feature type="binding site" evidence="11">
    <location>
        <position position="518"/>
    </location>
    <ligand>
        <name>Mg(2+)</name>
        <dbReference type="ChEBI" id="CHEBI:18420"/>
        <label>2</label>
    </ligand>
</feature>
<dbReference type="GO" id="GO:0046872">
    <property type="term" value="F:metal ion binding"/>
    <property type="evidence" value="ECO:0007669"/>
    <property type="project" value="UniProtKB-KW"/>
</dbReference>
<dbReference type="InterPro" id="IPR018522">
    <property type="entry name" value="TopoIIA_CS"/>
</dbReference>
<dbReference type="InterPro" id="IPR003594">
    <property type="entry name" value="HATPase_dom"/>
</dbReference>
<keyword evidence="3 11" id="KW-0479">Metal-binding</keyword>
<dbReference type="GO" id="GO:0005737">
    <property type="term" value="C:cytoplasm"/>
    <property type="evidence" value="ECO:0007669"/>
    <property type="project" value="UniProtKB-SubCell"/>
</dbReference>
<dbReference type="GO" id="GO:0005524">
    <property type="term" value="F:ATP binding"/>
    <property type="evidence" value="ECO:0007669"/>
    <property type="project" value="UniProtKB-UniRule"/>
</dbReference>
<dbReference type="SMART" id="SM00433">
    <property type="entry name" value="TOP2c"/>
    <property type="match status" value="1"/>
</dbReference>
<dbReference type="InterPro" id="IPR000565">
    <property type="entry name" value="Topo_IIA_B"/>
</dbReference>
<keyword evidence="8" id="KW-0238">DNA-binding</keyword>
<evidence type="ECO:0000259" key="12">
    <source>
        <dbReference type="PROSITE" id="PS50880"/>
    </source>
</evidence>
<dbReference type="GO" id="GO:0005694">
    <property type="term" value="C:chromosome"/>
    <property type="evidence" value="ECO:0007669"/>
    <property type="project" value="InterPro"/>
</dbReference>
<dbReference type="Gene3D" id="3.30.565.10">
    <property type="entry name" value="Histidine kinase-like ATPase, C-terminal domain"/>
    <property type="match status" value="1"/>
</dbReference>
<comment type="caution">
    <text evidence="13">The sequence shown here is derived from an EMBL/GenBank/DDBJ whole genome shotgun (WGS) entry which is preliminary data.</text>
</comment>
<dbReference type="Pfam" id="PF00204">
    <property type="entry name" value="DNA_gyraseB"/>
    <property type="match status" value="1"/>
</dbReference>
<dbReference type="SMART" id="SM00387">
    <property type="entry name" value="HATPase_c"/>
    <property type="match status" value="1"/>
</dbReference>
<dbReference type="PRINTS" id="PR01159">
    <property type="entry name" value="DNAGYRASEB"/>
</dbReference>
<dbReference type="Proteomes" id="UP001210502">
    <property type="component" value="Unassembled WGS sequence"/>
</dbReference>
<dbReference type="InterPro" id="IPR013760">
    <property type="entry name" value="Topo_IIA-like_dom_sf"/>
</dbReference>
<dbReference type="PROSITE" id="PS50880">
    <property type="entry name" value="TOPRIM"/>
    <property type="match status" value="1"/>
</dbReference>
<dbReference type="FunFam" id="3.30.565.10:FF:000002">
    <property type="entry name" value="DNA gyrase subunit B"/>
    <property type="match status" value="1"/>
</dbReference>
<feature type="binding site" evidence="11">
    <location>
        <position position="516"/>
    </location>
    <ligand>
        <name>Mg(2+)</name>
        <dbReference type="ChEBI" id="CHEBI:18420"/>
        <label>2</label>
    </ligand>
</feature>
<dbReference type="Pfam" id="PF01751">
    <property type="entry name" value="Toprim"/>
    <property type="match status" value="1"/>
</dbReference>
<keyword evidence="6 11" id="KW-0460">Magnesium</keyword>
<dbReference type="EMBL" id="JAQIEY010000012">
    <property type="protein sequence ID" value="MDA3767879.1"/>
    <property type="molecule type" value="Genomic_DNA"/>
</dbReference>
<dbReference type="CDD" id="cd03366">
    <property type="entry name" value="TOPRIM_TopoIIA_GyrB"/>
    <property type="match status" value="1"/>
</dbReference>
<dbReference type="InterPro" id="IPR013506">
    <property type="entry name" value="Topo_IIA_bsu_dom2"/>
</dbReference>
<dbReference type="InterPro" id="IPR013759">
    <property type="entry name" value="Topo_IIA_B_C"/>
</dbReference>
<evidence type="ECO:0000256" key="3">
    <source>
        <dbReference type="ARBA" id="ARBA00022723"/>
    </source>
</evidence>
<evidence type="ECO:0000256" key="9">
    <source>
        <dbReference type="ARBA" id="ARBA00023235"/>
    </source>
</evidence>
<dbReference type="InterPro" id="IPR014721">
    <property type="entry name" value="Ribsml_uS5_D2-typ_fold_subgr"/>
</dbReference>
<dbReference type="InterPro" id="IPR002288">
    <property type="entry name" value="DNA_gyrase_B_C"/>
</dbReference>
<dbReference type="AlphaFoldDB" id="A0AAW5YW02"/>